<keyword evidence="1" id="KW-1133">Transmembrane helix</keyword>
<reference evidence="3" key="1">
    <citation type="submission" date="2018-05" db="EMBL/GenBank/DDBJ databases">
        <authorList>
            <person name="Hao L."/>
        </authorList>
    </citation>
    <scope>NUCLEOTIDE SEQUENCE [LARGE SCALE GENOMIC DNA]</scope>
</reference>
<proteinExistence type="predicted"/>
<feature type="transmembrane region" description="Helical" evidence="1">
    <location>
        <begin position="37"/>
        <end position="60"/>
    </location>
</feature>
<evidence type="ECO:0000313" key="2">
    <source>
        <dbReference type="EMBL" id="SQD92101.1"/>
    </source>
</evidence>
<dbReference type="AlphaFoldDB" id="A0A2X3KHP9"/>
<organism evidence="2 3">
    <name type="scientific">Candidatus Bipolaricaulis anaerobius</name>
    <dbReference type="NCBI Taxonomy" id="2026885"/>
    <lineage>
        <taxon>Bacteria</taxon>
        <taxon>Candidatus Bipolaricaulota</taxon>
        <taxon>Candidatus Bipolaricaulia</taxon>
        <taxon>Candidatus Bipolaricaulales</taxon>
        <taxon>Candidatus Bipolaricaulaceae</taxon>
        <taxon>Candidatus Bipolaricaulis</taxon>
    </lineage>
</organism>
<dbReference type="KEGG" id="bana:BARAN1_0076"/>
<name>A0A2X3KHP9_9BACT</name>
<keyword evidence="1" id="KW-0472">Membrane</keyword>
<accession>A0A2X3KHP9</accession>
<keyword evidence="3" id="KW-1185">Reference proteome</keyword>
<evidence type="ECO:0000256" key="1">
    <source>
        <dbReference type="SAM" id="Phobius"/>
    </source>
</evidence>
<dbReference type="Proteomes" id="UP000249818">
    <property type="component" value="Chromosome BARAN1"/>
</dbReference>
<evidence type="ECO:0000313" key="3">
    <source>
        <dbReference type="Proteomes" id="UP000249818"/>
    </source>
</evidence>
<dbReference type="EMBL" id="LS483254">
    <property type="protein sequence ID" value="SQD92101.1"/>
    <property type="molecule type" value="Genomic_DNA"/>
</dbReference>
<sequence>MMRGPRGQIASAVVMMVVAVVLAFLMVLRLIEPTLGLCFASFILSVGGILLGMIGLSHYVRPRDGGKG</sequence>
<keyword evidence="1" id="KW-0812">Transmembrane</keyword>
<feature type="transmembrane region" description="Helical" evidence="1">
    <location>
        <begin position="12"/>
        <end position="31"/>
    </location>
</feature>
<gene>
    <name evidence="2" type="ORF">BARAN1_0076</name>
</gene>
<protein>
    <submittedName>
        <fullName evidence="2">Uncharacterized protein</fullName>
    </submittedName>
</protein>